<evidence type="ECO:0000313" key="2">
    <source>
        <dbReference type="Proteomes" id="UP000035659"/>
    </source>
</evidence>
<organism evidence="1 2">
    <name type="scientific">candidate division Kazan bacterium GW2011_GWA1_50_15</name>
    <dbReference type="NCBI Taxonomy" id="1620412"/>
    <lineage>
        <taxon>Bacteria</taxon>
        <taxon>Bacteria division Kazan-3B-28</taxon>
    </lineage>
</organism>
<dbReference type="PANTHER" id="PTHR43224">
    <property type="entry name" value="AMIDINOTRANSFERASE"/>
    <property type="match status" value="1"/>
</dbReference>
<sequence length="329" mass="37081">MRNIFMSHRDQQTTNHVLMIAPVAFGSNPDTLATNAFQSRDEVTASRDIQVNARNEFESVVRELRAADIKVSVVEDTREPWTPDSIFPNNWISFHHTYDNTMDTEEGVVVLYPMMAPNRRAERKLFESVTAVLTESGRAITQRVDLTGWEGHKKFLEGTGSLVLDRVRRIAYACRSGRTNPEVLLDFTRRMGCASIIFEAVDEKGQPIYHTNVVMSLGSSFAVVCAEAFISADERETVLDSLYSSGREVILISLKQMAQFGANLLELRSTKDHPFIALSHAAYQTFTYEQEDRLAKHGRLLPLRIPTIEKYGGGSVRCMLAEVFLPTQN</sequence>
<dbReference type="Proteomes" id="UP000035659">
    <property type="component" value="Chromosome"/>
</dbReference>
<dbReference type="EMBL" id="CP011216">
    <property type="protein sequence ID" value="AKM84716.1"/>
    <property type="molecule type" value="Genomic_DNA"/>
</dbReference>
<dbReference type="NCBIfam" id="NF046062">
    <property type="entry name" value="citrull_CtlX"/>
    <property type="match status" value="1"/>
</dbReference>
<dbReference type="AlphaFoldDB" id="A0A0G4BA32"/>
<protein>
    <recommendedName>
        <fullName evidence="3">Amidinotransferase</fullName>
    </recommendedName>
</protein>
<evidence type="ECO:0000313" key="1">
    <source>
        <dbReference type="EMBL" id="AKM84716.1"/>
    </source>
</evidence>
<dbReference type="PIRSF" id="PIRSF028188">
    <property type="entry name" value="Amdntrnsf_FN0238"/>
    <property type="match status" value="1"/>
</dbReference>
<dbReference type="InterPro" id="IPR014541">
    <property type="entry name" value="Amdntrnsf_FN0238"/>
</dbReference>
<dbReference type="KEGG" id="bgw:VE98_C0001G0259"/>
<evidence type="ECO:0008006" key="3">
    <source>
        <dbReference type="Google" id="ProtNLM"/>
    </source>
</evidence>
<dbReference type="Pfam" id="PF19420">
    <property type="entry name" value="DDAH_eukar"/>
    <property type="match status" value="1"/>
</dbReference>
<dbReference type="Gene3D" id="3.75.10.10">
    <property type="entry name" value="L-arginine/glycine Amidinotransferase, Chain A"/>
    <property type="match status" value="1"/>
</dbReference>
<dbReference type="STRING" id="1620412.VE98_C0001G0259"/>
<dbReference type="SUPFAM" id="SSF55909">
    <property type="entry name" value="Pentein"/>
    <property type="match status" value="1"/>
</dbReference>
<reference evidence="1 2" key="1">
    <citation type="journal article" date="2015" name="Nature">
        <title>rRNA introns, odd ribosomes, and small enigmatic genomes across a large radiation of phyla.</title>
        <authorList>
            <person name="Brown C.T."/>
            <person name="Hug L.A."/>
            <person name="Thomas B.C."/>
            <person name="Sharon I."/>
            <person name="Castelle C.J."/>
            <person name="Singh A."/>
            <person name="Wilkins M.J."/>
            <person name="Williams K.H."/>
            <person name="Banfield J.F."/>
        </authorList>
    </citation>
    <scope>NUCLEOTIDE SEQUENCE [LARGE SCALE GENOMIC DNA]</scope>
</reference>
<name>A0A0G4BA32_UNCK3</name>
<proteinExistence type="predicted"/>
<gene>
    <name evidence="1" type="ORF">VE98_C0001G0259</name>
</gene>
<dbReference type="PATRIC" id="fig|1620412.6.peg.255"/>
<dbReference type="PANTHER" id="PTHR43224:SF1">
    <property type="entry name" value="AMIDINOTRANSFERASE"/>
    <property type="match status" value="1"/>
</dbReference>
<accession>A0A0G4BA32</accession>